<accession>A0ABZ2YCJ7</accession>
<keyword evidence="3" id="KW-1185">Reference proteome</keyword>
<protein>
    <submittedName>
        <fullName evidence="2">Ribosomal L7Ae/L30e/S12e/Gadd45 family protein</fullName>
    </submittedName>
</protein>
<sequence length="81" mass="8853">MALQELWSSDKVVGMRQTLKALQRDKVSKVFVASDVDSEILEEVISLAREKDIPLEYVDSAEELGKACGIEVGASCAAILR</sequence>
<dbReference type="Gene3D" id="3.30.1330.30">
    <property type="match status" value="1"/>
</dbReference>
<organism evidence="2 3">
    <name type="scientific">Thermatribacter velox</name>
    <dbReference type="NCBI Taxonomy" id="3039681"/>
    <lineage>
        <taxon>Bacteria</taxon>
        <taxon>Pseudomonadati</taxon>
        <taxon>Atribacterota</taxon>
        <taxon>Atribacteria</taxon>
        <taxon>Atribacterales</taxon>
        <taxon>Thermatribacteraceae</taxon>
        <taxon>Thermatribacter</taxon>
    </lineage>
</organism>
<dbReference type="Pfam" id="PF01248">
    <property type="entry name" value="Ribosomal_L7Ae"/>
    <property type="match status" value="1"/>
</dbReference>
<dbReference type="InterPro" id="IPR004038">
    <property type="entry name" value="Ribosomal_eL8/eL30/eS12/Gad45"/>
</dbReference>
<evidence type="ECO:0000259" key="1">
    <source>
        <dbReference type="Pfam" id="PF01248"/>
    </source>
</evidence>
<proteinExistence type="predicted"/>
<dbReference type="PRINTS" id="PR00884">
    <property type="entry name" value="RIBOSOMALHS6"/>
</dbReference>
<reference evidence="2 3" key="1">
    <citation type="submission" date="2023-03" db="EMBL/GenBank/DDBJ databases">
        <title>Novel Species.</title>
        <authorList>
            <person name="Ma S."/>
        </authorList>
    </citation>
    <scope>NUCLEOTIDE SEQUENCE [LARGE SCALE GENOMIC DNA]</scope>
    <source>
        <strain evidence="2 3">B11</strain>
    </source>
</reference>
<dbReference type="InterPro" id="IPR029064">
    <property type="entry name" value="Ribosomal_eL30-like_sf"/>
</dbReference>
<dbReference type="EMBL" id="CP121689">
    <property type="protein sequence ID" value="WZL76692.1"/>
    <property type="molecule type" value="Genomic_DNA"/>
</dbReference>
<dbReference type="RefSeq" id="WP_369018857.1">
    <property type="nucleotide sequence ID" value="NZ_CP121689.1"/>
</dbReference>
<name>A0ABZ2YCJ7_9BACT</name>
<feature type="domain" description="Ribosomal protein eL8/eL30/eS12/Gadd45" evidence="1">
    <location>
        <begin position="12"/>
        <end position="80"/>
    </location>
</feature>
<evidence type="ECO:0000313" key="3">
    <source>
        <dbReference type="Proteomes" id="UP001461341"/>
    </source>
</evidence>
<evidence type="ECO:0000313" key="2">
    <source>
        <dbReference type="EMBL" id="WZL76692.1"/>
    </source>
</evidence>
<gene>
    <name evidence="2" type="ORF">QBE54_02855</name>
</gene>
<dbReference type="SUPFAM" id="SSF55315">
    <property type="entry name" value="L30e-like"/>
    <property type="match status" value="1"/>
</dbReference>
<dbReference type="Proteomes" id="UP001461341">
    <property type="component" value="Chromosome"/>
</dbReference>